<comment type="caution">
    <text evidence="1">The sequence shown here is derived from an EMBL/GenBank/DDBJ whole genome shotgun (WGS) entry which is preliminary data.</text>
</comment>
<sequence>MESEFYIKSFCHIKDNKVSLNGTVIYNDNDTLDFLDFIKAAYRSFDTKYPKFFKMDGLSKLAFLASDLILREEKLNLEDENNIAIVFSNKSSSLDTDEKHQESIQNKDNYYPSPAVFVYTLPNICIGEISIKYKLHSENSFFIFDSFNAEYLSDYTNSLLSANKANEALCGWVEFDGVAYDAFLYLVSRKGTTIHTKQNIVNLYNT</sequence>
<organism evidence="1 2">
    <name type="scientific">Aquimarina atlantica</name>
    <dbReference type="NCBI Taxonomy" id="1317122"/>
    <lineage>
        <taxon>Bacteria</taxon>
        <taxon>Pseudomonadati</taxon>
        <taxon>Bacteroidota</taxon>
        <taxon>Flavobacteriia</taxon>
        <taxon>Flavobacteriales</taxon>
        <taxon>Flavobacteriaceae</taxon>
        <taxon>Aquimarina</taxon>
    </lineage>
</organism>
<evidence type="ECO:0000313" key="1">
    <source>
        <dbReference type="EMBL" id="EZH73613.1"/>
    </source>
</evidence>
<reference evidence="1 2" key="1">
    <citation type="submission" date="2014-04" db="EMBL/GenBank/DDBJ databases">
        <title>Aquimarina sp. 22II-S11-z7 Genome Sequencing.</title>
        <authorList>
            <person name="Lai Q."/>
        </authorList>
    </citation>
    <scope>NUCLEOTIDE SEQUENCE [LARGE SCALE GENOMIC DNA]</scope>
    <source>
        <strain evidence="1 2">22II-S11-z7</strain>
    </source>
</reference>
<gene>
    <name evidence="1" type="ORF">ATO12_16890</name>
</gene>
<dbReference type="OrthoDB" id="1071350at2"/>
<dbReference type="STRING" id="1317122.ATO12_16890"/>
<evidence type="ECO:0000313" key="2">
    <source>
        <dbReference type="Proteomes" id="UP000023541"/>
    </source>
</evidence>
<accession>A0A023BV11</accession>
<dbReference type="EMBL" id="AQRA01000005">
    <property type="protein sequence ID" value="EZH73613.1"/>
    <property type="molecule type" value="Genomic_DNA"/>
</dbReference>
<dbReference type="Proteomes" id="UP000023541">
    <property type="component" value="Unassembled WGS sequence"/>
</dbReference>
<keyword evidence="2" id="KW-1185">Reference proteome</keyword>
<dbReference type="eggNOG" id="COG0304">
    <property type="taxonomic scope" value="Bacteria"/>
</dbReference>
<proteinExistence type="predicted"/>
<name>A0A023BV11_9FLAO</name>
<protein>
    <submittedName>
        <fullName evidence="1">3-oxoacyl-ACP synthase</fullName>
    </submittedName>
</protein>
<dbReference type="RefSeq" id="WP_034242689.1">
    <property type="nucleotide sequence ID" value="NZ_AQRA01000005.1"/>
</dbReference>
<dbReference type="AlphaFoldDB" id="A0A023BV11"/>